<dbReference type="GO" id="GO:0003955">
    <property type="term" value="F:NAD(P)H dehydrogenase (quinone) activity"/>
    <property type="evidence" value="ECO:0007669"/>
    <property type="project" value="InterPro"/>
</dbReference>
<dbReference type="FunFam" id="3.40.50.360:FF:000001">
    <property type="entry name" value="NAD(P)H dehydrogenase (Quinone) FQR1-like"/>
    <property type="match status" value="1"/>
</dbReference>
<comment type="caution">
    <text evidence="3">The sequence shown here is derived from an EMBL/GenBank/DDBJ whole genome shotgun (WGS) entry which is preliminary data.</text>
</comment>
<evidence type="ECO:0000259" key="2">
    <source>
        <dbReference type="PROSITE" id="PS50902"/>
    </source>
</evidence>
<dbReference type="GO" id="GO:0016020">
    <property type="term" value="C:membrane"/>
    <property type="evidence" value="ECO:0007669"/>
    <property type="project" value="TreeGrafter"/>
</dbReference>
<organism evidence="3 4">
    <name type="scientific">Agrocybe pediades</name>
    <dbReference type="NCBI Taxonomy" id="84607"/>
    <lineage>
        <taxon>Eukaryota</taxon>
        <taxon>Fungi</taxon>
        <taxon>Dikarya</taxon>
        <taxon>Basidiomycota</taxon>
        <taxon>Agaricomycotina</taxon>
        <taxon>Agaricomycetes</taxon>
        <taxon>Agaricomycetidae</taxon>
        <taxon>Agaricales</taxon>
        <taxon>Agaricineae</taxon>
        <taxon>Strophariaceae</taxon>
        <taxon>Agrocybe</taxon>
    </lineage>
</organism>
<dbReference type="SUPFAM" id="SSF52218">
    <property type="entry name" value="Flavoproteins"/>
    <property type="match status" value="1"/>
</dbReference>
<dbReference type="InterPro" id="IPR029039">
    <property type="entry name" value="Flavoprotein-like_sf"/>
</dbReference>
<evidence type="ECO:0000256" key="1">
    <source>
        <dbReference type="ARBA" id="ARBA00006961"/>
    </source>
</evidence>
<reference evidence="3 4" key="1">
    <citation type="submission" date="2019-12" db="EMBL/GenBank/DDBJ databases">
        <authorList>
            <person name="Floudas D."/>
            <person name="Bentzer J."/>
            <person name="Ahren D."/>
            <person name="Johansson T."/>
            <person name="Persson P."/>
            <person name="Tunlid A."/>
        </authorList>
    </citation>
    <scope>NUCLEOTIDE SEQUENCE [LARGE SCALE GENOMIC DNA]</scope>
    <source>
        <strain evidence="3 4">CBS 102.39</strain>
    </source>
</reference>
<keyword evidence="4" id="KW-1185">Reference proteome</keyword>
<dbReference type="GO" id="GO:0010181">
    <property type="term" value="F:FMN binding"/>
    <property type="evidence" value="ECO:0007669"/>
    <property type="project" value="InterPro"/>
</dbReference>
<dbReference type="InterPro" id="IPR010089">
    <property type="entry name" value="Flavoprotein_WrbA-like"/>
</dbReference>
<dbReference type="PANTHER" id="PTHR30546">
    <property type="entry name" value="FLAVODOXIN-RELATED PROTEIN WRBA-RELATED"/>
    <property type="match status" value="1"/>
</dbReference>
<dbReference type="AlphaFoldDB" id="A0A8H4QGZ3"/>
<feature type="domain" description="Flavodoxin-like" evidence="2">
    <location>
        <begin position="6"/>
        <end position="194"/>
    </location>
</feature>
<dbReference type="InterPro" id="IPR005025">
    <property type="entry name" value="FMN_Rdtase-like_dom"/>
</dbReference>
<sequence>MSSPKIAIVIYTMFGHIGTMAEAVKNGIKKAGGDADIYQVAETLPEEVLVKMKASPKPDYPIATPDTLTKYDAYMFGIPTRYGNMPAQFKTFWDATGQLWVKGSLSGKYAGVFVSTSSLGGGQEMTPLTLMSTLVHHGIIFVPLGYASGLNQLGTLEEAHGGSAWGAGTLAGPNFSRQPSQREINIAECHGEHFYKMVSRVKVD</sequence>
<protein>
    <recommendedName>
        <fullName evidence="2">Flavodoxin-like domain-containing protein</fullName>
    </recommendedName>
</protein>
<evidence type="ECO:0000313" key="4">
    <source>
        <dbReference type="Proteomes" id="UP000521872"/>
    </source>
</evidence>
<dbReference type="Pfam" id="PF03358">
    <property type="entry name" value="FMN_red"/>
    <property type="match status" value="1"/>
</dbReference>
<dbReference type="InterPro" id="IPR008254">
    <property type="entry name" value="Flavodoxin/NO_synth"/>
</dbReference>
<dbReference type="EMBL" id="JAACJL010000058">
    <property type="protein sequence ID" value="KAF4610779.1"/>
    <property type="molecule type" value="Genomic_DNA"/>
</dbReference>
<proteinExistence type="inferred from homology"/>
<dbReference type="PANTHER" id="PTHR30546:SF23">
    <property type="entry name" value="FLAVOPROTEIN-LIKE PROTEIN YCP4-RELATED"/>
    <property type="match status" value="1"/>
</dbReference>
<dbReference type="NCBIfam" id="NF002999">
    <property type="entry name" value="PRK03767.1"/>
    <property type="match status" value="1"/>
</dbReference>
<dbReference type="Proteomes" id="UP000521872">
    <property type="component" value="Unassembled WGS sequence"/>
</dbReference>
<name>A0A8H4QGZ3_9AGAR</name>
<accession>A0A8H4QGZ3</accession>
<dbReference type="NCBIfam" id="TIGR01755">
    <property type="entry name" value="flav_wrbA"/>
    <property type="match status" value="1"/>
</dbReference>
<comment type="similarity">
    <text evidence="1">Belongs to the WrbA family.</text>
</comment>
<gene>
    <name evidence="3" type="ORF">D9613_007256</name>
</gene>
<dbReference type="Gene3D" id="3.40.50.360">
    <property type="match status" value="1"/>
</dbReference>
<dbReference type="PROSITE" id="PS50902">
    <property type="entry name" value="FLAVODOXIN_LIKE"/>
    <property type="match status" value="1"/>
</dbReference>
<evidence type="ECO:0000313" key="3">
    <source>
        <dbReference type="EMBL" id="KAF4610779.1"/>
    </source>
</evidence>